<dbReference type="PRINTS" id="PR00682">
    <property type="entry name" value="IPNSYNTHASE"/>
</dbReference>
<keyword evidence="1" id="KW-0560">Oxidoreductase</keyword>
<dbReference type="InterPro" id="IPR050231">
    <property type="entry name" value="Iron_ascorbate_oxido_reductase"/>
</dbReference>
<reference evidence="3 4" key="2">
    <citation type="submission" date="2016-05" db="EMBL/GenBank/DDBJ databases">
        <title>Lineage-specific infection strategies underlie the spectrum of fungal disease in amphibians.</title>
        <authorList>
            <person name="Cuomo C.A."/>
            <person name="Farrer R.A."/>
            <person name="James T."/>
            <person name="Longcore J."/>
            <person name="Birren B."/>
        </authorList>
    </citation>
    <scope>NUCLEOTIDE SEQUENCE [LARGE SCALE GENOMIC DNA]</scope>
    <source>
        <strain evidence="3 4">JEL423</strain>
    </source>
</reference>
<comment type="similarity">
    <text evidence="1">Belongs to the iron/ascorbate-dependent oxidoreductase family.</text>
</comment>
<accession>A0A177WZJ8</accession>
<feature type="domain" description="Fe2OG dioxygenase" evidence="2">
    <location>
        <begin position="203"/>
        <end position="306"/>
    </location>
</feature>
<dbReference type="InterPro" id="IPR026992">
    <property type="entry name" value="DIOX_N"/>
</dbReference>
<evidence type="ECO:0000313" key="4">
    <source>
        <dbReference type="Proteomes" id="UP000077115"/>
    </source>
</evidence>
<protein>
    <recommendedName>
        <fullName evidence="2">Fe2OG dioxygenase domain-containing protein</fullName>
    </recommendedName>
</protein>
<dbReference type="OrthoDB" id="288590at2759"/>
<dbReference type="VEuPathDB" id="FungiDB:BDEG_28232"/>
<reference evidence="3 4" key="1">
    <citation type="submission" date="2006-10" db="EMBL/GenBank/DDBJ databases">
        <title>The Genome Sequence of Batrachochytrium dendrobatidis JEL423.</title>
        <authorList>
            <consortium name="The Broad Institute Genome Sequencing Platform"/>
            <person name="Birren B."/>
            <person name="Lander E."/>
            <person name="Galagan J."/>
            <person name="Cuomo C."/>
            <person name="Devon K."/>
            <person name="Jaffe D."/>
            <person name="Butler J."/>
            <person name="Alvarez P."/>
            <person name="Gnerre S."/>
            <person name="Grabherr M."/>
            <person name="Kleber M."/>
            <person name="Mauceli E."/>
            <person name="Brockman W."/>
            <person name="Young S."/>
            <person name="LaButti K."/>
            <person name="Sykes S."/>
            <person name="DeCaprio D."/>
            <person name="Crawford M."/>
            <person name="Koehrsen M."/>
            <person name="Engels R."/>
            <person name="Montgomery P."/>
            <person name="Pearson M."/>
            <person name="Howarth C."/>
            <person name="Larson L."/>
            <person name="White J."/>
            <person name="O'Leary S."/>
            <person name="Kodira C."/>
            <person name="Zeng Q."/>
            <person name="Yandava C."/>
            <person name="Alvarado L."/>
            <person name="Longcore J."/>
            <person name="James T."/>
        </authorList>
    </citation>
    <scope>NUCLEOTIDE SEQUENCE [LARGE SCALE GENOMIC DNA]</scope>
    <source>
        <strain evidence="3 4">JEL423</strain>
    </source>
</reference>
<name>A0A177WZJ8_BATDL</name>
<dbReference type="Proteomes" id="UP000077115">
    <property type="component" value="Unassembled WGS sequence"/>
</dbReference>
<dbReference type="eggNOG" id="KOG0143">
    <property type="taxonomic scope" value="Eukaryota"/>
</dbReference>
<keyword evidence="1" id="KW-0408">Iron</keyword>
<dbReference type="Pfam" id="PF14226">
    <property type="entry name" value="DIOX_N"/>
    <property type="match status" value="1"/>
</dbReference>
<dbReference type="FunFam" id="2.60.120.330:FF:000096">
    <property type="entry name" value="Uncharacterized protein"/>
    <property type="match status" value="1"/>
</dbReference>
<evidence type="ECO:0000313" key="3">
    <source>
        <dbReference type="EMBL" id="OAJ45065.1"/>
    </source>
</evidence>
<dbReference type="PANTHER" id="PTHR47990">
    <property type="entry name" value="2-OXOGLUTARATE (2OG) AND FE(II)-DEPENDENT OXYGENASE SUPERFAMILY PROTEIN-RELATED"/>
    <property type="match status" value="1"/>
</dbReference>
<sequence>MRPLLSWPPKDQLSKEFKGHNAIQMLIPSLPSLPIVDISAFVSGKGTFEEKTVTAKAIDSACREFGFFYLIGHGLSEHEVSEIRTLSCDFFALPLEEKEEISIEKTDLARGYQRIGQNITKYAKDWHEGIDLYAPVGPEHIIKKRGLQTLSGTNPIPARPANFQDVVDRYVEKMQALGMATMQAMAMGLGLPEHCFDSSMDNSFWVMRMIGYPPLMKEDADVGISCGEHTDYGCLTILNTDETTGALQVKSKSGEWINADPIPGAFVINIGDMVNVWTNELYTSTLHRVIHTKDSFRISVPFFFEPNFDAIIAPLPECVKMSGKPALFQPLLYGDHLLGKVNSNFDVSTGK</sequence>
<dbReference type="SUPFAM" id="SSF51197">
    <property type="entry name" value="Clavaminate synthase-like"/>
    <property type="match status" value="1"/>
</dbReference>
<dbReference type="STRING" id="403673.A0A177WZJ8"/>
<evidence type="ECO:0000259" key="2">
    <source>
        <dbReference type="PROSITE" id="PS51471"/>
    </source>
</evidence>
<dbReference type="PROSITE" id="PS51471">
    <property type="entry name" value="FE2OG_OXY"/>
    <property type="match status" value="1"/>
</dbReference>
<dbReference type="Pfam" id="PF03171">
    <property type="entry name" value="2OG-FeII_Oxy"/>
    <property type="match status" value="1"/>
</dbReference>
<dbReference type="GO" id="GO:0016491">
    <property type="term" value="F:oxidoreductase activity"/>
    <property type="evidence" value="ECO:0007669"/>
    <property type="project" value="UniProtKB-KW"/>
</dbReference>
<organism evidence="3 4">
    <name type="scientific">Batrachochytrium dendrobatidis (strain JEL423)</name>
    <dbReference type="NCBI Taxonomy" id="403673"/>
    <lineage>
        <taxon>Eukaryota</taxon>
        <taxon>Fungi</taxon>
        <taxon>Fungi incertae sedis</taxon>
        <taxon>Chytridiomycota</taxon>
        <taxon>Chytridiomycota incertae sedis</taxon>
        <taxon>Chytridiomycetes</taxon>
        <taxon>Rhizophydiales</taxon>
        <taxon>Rhizophydiales incertae sedis</taxon>
        <taxon>Batrachochytrium</taxon>
    </lineage>
</organism>
<dbReference type="GO" id="GO:0046872">
    <property type="term" value="F:metal ion binding"/>
    <property type="evidence" value="ECO:0007669"/>
    <property type="project" value="UniProtKB-KW"/>
</dbReference>
<gene>
    <name evidence="3" type="ORF">BDEG_28232</name>
</gene>
<keyword evidence="1" id="KW-0479">Metal-binding</keyword>
<evidence type="ECO:0000256" key="1">
    <source>
        <dbReference type="RuleBase" id="RU003682"/>
    </source>
</evidence>
<dbReference type="Gene3D" id="2.60.120.330">
    <property type="entry name" value="B-lactam Antibiotic, Isopenicillin N Synthase, Chain"/>
    <property type="match status" value="1"/>
</dbReference>
<dbReference type="InterPro" id="IPR005123">
    <property type="entry name" value="Oxoglu/Fe-dep_dioxygenase_dom"/>
</dbReference>
<dbReference type="InterPro" id="IPR027443">
    <property type="entry name" value="IPNS-like_sf"/>
</dbReference>
<dbReference type="AlphaFoldDB" id="A0A177WZJ8"/>
<dbReference type="InterPro" id="IPR044861">
    <property type="entry name" value="IPNS-like_FE2OG_OXY"/>
</dbReference>
<proteinExistence type="inferred from homology"/>
<dbReference type="EMBL" id="DS022314">
    <property type="protein sequence ID" value="OAJ45065.1"/>
    <property type="molecule type" value="Genomic_DNA"/>
</dbReference>